<evidence type="ECO:0000256" key="4">
    <source>
        <dbReference type="ARBA" id="ARBA00013186"/>
    </source>
</evidence>
<accession>A0A087E8E4</accession>
<evidence type="ECO:0000313" key="8">
    <source>
        <dbReference type="EMBL" id="KFJ04045.1"/>
    </source>
</evidence>
<dbReference type="eggNOG" id="COG0235">
    <property type="taxonomic scope" value="Bacteria"/>
</dbReference>
<keyword evidence="5" id="KW-0479">Metal-binding</keyword>
<evidence type="ECO:0000256" key="5">
    <source>
        <dbReference type="ARBA" id="ARBA00022723"/>
    </source>
</evidence>
<dbReference type="InterPro" id="IPR001303">
    <property type="entry name" value="Aldolase_II/adducin_N"/>
</dbReference>
<organism evidence="8 9">
    <name type="scientific">Bifidobacterium subtile</name>
    <dbReference type="NCBI Taxonomy" id="77635"/>
    <lineage>
        <taxon>Bacteria</taxon>
        <taxon>Bacillati</taxon>
        <taxon>Actinomycetota</taxon>
        <taxon>Actinomycetes</taxon>
        <taxon>Bifidobacteriales</taxon>
        <taxon>Bifidobacteriaceae</taxon>
        <taxon>Bifidobacterium</taxon>
    </lineage>
</organism>
<dbReference type="GO" id="GO:0019323">
    <property type="term" value="P:pentose catabolic process"/>
    <property type="evidence" value="ECO:0007669"/>
    <property type="project" value="TreeGrafter"/>
</dbReference>
<dbReference type="InterPro" id="IPR050197">
    <property type="entry name" value="Aldolase_class_II_sugar_metab"/>
</dbReference>
<proteinExistence type="inferred from homology"/>
<comment type="cofactor">
    <cofactor evidence="2">
        <name>Zn(2+)</name>
        <dbReference type="ChEBI" id="CHEBI:29105"/>
    </cofactor>
</comment>
<dbReference type="PANTHER" id="PTHR22789:SF8">
    <property type="entry name" value="L-RIBULOSE-5-PHOSPHATE 4-EPIMERASE SGBE"/>
    <property type="match status" value="1"/>
</dbReference>
<dbReference type="InterPro" id="IPR036409">
    <property type="entry name" value="Aldolase_II/adducin_N_sf"/>
</dbReference>
<evidence type="ECO:0000256" key="3">
    <source>
        <dbReference type="ARBA" id="ARBA00010037"/>
    </source>
</evidence>
<dbReference type="SUPFAM" id="SSF53639">
    <property type="entry name" value="AraD/HMP-PK domain-like"/>
    <property type="match status" value="1"/>
</dbReference>
<dbReference type="GO" id="GO:0005829">
    <property type="term" value="C:cytosol"/>
    <property type="evidence" value="ECO:0007669"/>
    <property type="project" value="TreeGrafter"/>
</dbReference>
<comment type="caution">
    <text evidence="8">The sequence shown here is derived from an EMBL/GenBank/DDBJ whole genome shotgun (WGS) entry which is preliminary data.</text>
</comment>
<dbReference type="SMART" id="SM01007">
    <property type="entry name" value="Aldolase_II"/>
    <property type="match status" value="1"/>
</dbReference>
<dbReference type="NCBIfam" id="NF005123">
    <property type="entry name" value="PRK06557.1"/>
    <property type="match status" value="1"/>
</dbReference>
<evidence type="ECO:0000256" key="6">
    <source>
        <dbReference type="ARBA" id="ARBA00022833"/>
    </source>
</evidence>
<evidence type="ECO:0000256" key="1">
    <source>
        <dbReference type="ARBA" id="ARBA00001726"/>
    </source>
</evidence>
<dbReference type="EC" id="5.1.3.4" evidence="4"/>
<evidence type="ECO:0000259" key="7">
    <source>
        <dbReference type="SMART" id="SM01007"/>
    </source>
</evidence>
<evidence type="ECO:0000313" key="9">
    <source>
        <dbReference type="Proteomes" id="UP000029055"/>
    </source>
</evidence>
<dbReference type="RefSeq" id="WP_024463319.1">
    <property type="nucleotide sequence ID" value="NZ_CP062939.1"/>
</dbReference>
<keyword evidence="6" id="KW-0862">Zinc</keyword>
<keyword evidence="9" id="KW-1185">Reference proteome</keyword>
<dbReference type="Gene3D" id="3.40.225.10">
    <property type="entry name" value="Class II aldolase/adducin N-terminal domain"/>
    <property type="match status" value="1"/>
</dbReference>
<dbReference type="GO" id="GO:0008742">
    <property type="term" value="F:L-ribulose-phosphate 4-epimerase activity"/>
    <property type="evidence" value="ECO:0007669"/>
    <property type="project" value="UniProtKB-EC"/>
</dbReference>
<dbReference type="GO" id="GO:0016832">
    <property type="term" value="F:aldehyde-lyase activity"/>
    <property type="evidence" value="ECO:0007669"/>
    <property type="project" value="TreeGrafter"/>
</dbReference>
<dbReference type="OrthoDB" id="9786287at2"/>
<sequence length="230" mass="24986">MATLADFGPETVAEVKQVRQVVADLHKQLITWNLVVWTAGNVSQCLRTADLLVIKPSGLRYEYLTPDSMVVCDLDGNVVDGAEAPSSDTASHAYIYRHMPGVYGVVHTHSTYATAWAATGQNIPCGLTMMGDEFGGPVPVGPFRLIGSEAIGKGVVDTLRQYPHSSAVLMRNHGPFVIGKDAEDAVKAAAMTEEVAHTMWAARQIGDIIPIEQSDVDRLNDRYQHVYGQH</sequence>
<name>A0A087E8E4_9BIFI</name>
<dbReference type="EMBL" id="JGZR01000005">
    <property type="protein sequence ID" value="KFJ04045.1"/>
    <property type="molecule type" value="Genomic_DNA"/>
</dbReference>
<dbReference type="Pfam" id="PF00596">
    <property type="entry name" value="Aldolase_II"/>
    <property type="match status" value="1"/>
</dbReference>
<keyword evidence="8" id="KW-0413">Isomerase</keyword>
<dbReference type="STRING" id="77635.BISU_1082"/>
<comment type="catalytic activity">
    <reaction evidence="1">
        <text>L-ribulose 5-phosphate = D-xylulose 5-phosphate</text>
        <dbReference type="Rhea" id="RHEA:22368"/>
        <dbReference type="ChEBI" id="CHEBI:57737"/>
        <dbReference type="ChEBI" id="CHEBI:58226"/>
        <dbReference type="EC" id="5.1.3.4"/>
    </reaction>
</comment>
<protein>
    <recommendedName>
        <fullName evidence="4">L-ribulose-5-phosphate 4-epimerase</fullName>
        <ecNumber evidence="4">5.1.3.4</ecNumber>
    </recommendedName>
</protein>
<dbReference type="PANTHER" id="PTHR22789">
    <property type="entry name" value="FUCULOSE PHOSPHATE ALDOLASE"/>
    <property type="match status" value="1"/>
</dbReference>
<feature type="domain" description="Class II aldolase/adducin N-terminal" evidence="7">
    <location>
        <begin position="20"/>
        <end position="200"/>
    </location>
</feature>
<comment type="similarity">
    <text evidence="3">Belongs to the aldolase class II family. AraD/FucA subfamily.</text>
</comment>
<evidence type="ECO:0000256" key="2">
    <source>
        <dbReference type="ARBA" id="ARBA00001947"/>
    </source>
</evidence>
<gene>
    <name evidence="8" type="ORF">BISU_1082</name>
</gene>
<dbReference type="AlphaFoldDB" id="A0A087E8E4"/>
<reference evidence="8 9" key="1">
    <citation type="submission" date="2014-03" db="EMBL/GenBank/DDBJ databases">
        <title>Genomics of Bifidobacteria.</title>
        <authorList>
            <person name="Ventura M."/>
            <person name="Milani C."/>
            <person name="Lugli G.A."/>
        </authorList>
    </citation>
    <scope>NUCLEOTIDE SEQUENCE [LARGE SCALE GENOMIC DNA]</scope>
    <source>
        <strain evidence="8 9">LMG 11597</strain>
    </source>
</reference>
<dbReference type="GO" id="GO:0046872">
    <property type="term" value="F:metal ion binding"/>
    <property type="evidence" value="ECO:0007669"/>
    <property type="project" value="UniProtKB-KW"/>
</dbReference>
<dbReference type="Proteomes" id="UP000029055">
    <property type="component" value="Unassembled WGS sequence"/>
</dbReference>